<accession>F0VRF1</accession>
<dbReference type="Proteomes" id="UP000007494">
    <property type="component" value="Chromosome XII"/>
</dbReference>
<dbReference type="InParanoid" id="F0VRF1"/>
<feature type="region of interest" description="Disordered" evidence="1">
    <location>
        <begin position="955"/>
        <end position="985"/>
    </location>
</feature>
<protein>
    <recommendedName>
        <fullName evidence="5">F-box domain-containing protein</fullName>
    </recommendedName>
</protein>
<dbReference type="VEuPathDB" id="ToxoDB:NCLIV_067240"/>
<dbReference type="AlphaFoldDB" id="F0VRF1"/>
<evidence type="ECO:0000256" key="1">
    <source>
        <dbReference type="SAM" id="MobiDB-lite"/>
    </source>
</evidence>
<feature type="region of interest" description="Disordered" evidence="1">
    <location>
        <begin position="131"/>
        <end position="358"/>
    </location>
</feature>
<keyword evidence="4" id="KW-1185">Reference proteome</keyword>
<feature type="compositionally biased region" description="Basic and acidic residues" evidence="1">
    <location>
        <begin position="524"/>
        <end position="537"/>
    </location>
</feature>
<dbReference type="EMBL" id="LN714487">
    <property type="protein sequence ID" value="CEL71061.1"/>
    <property type="molecule type" value="Genomic_DNA"/>
</dbReference>
<dbReference type="RefSeq" id="XP_003886324.1">
    <property type="nucleotide sequence ID" value="XM_003886275.1"/>
</dbReference>
<dbReference type="eggNOG" id="ENOG502QZPP">
    <property type="taxonomic scope" value="Eukaryota"/>
</dbReference>
<evidence type="ECO:0008006" key="5">
    <source>
        <dbReference type="Google" id="ProtNLM"/>
    </source>
</evidence>
<feature type="region of interest" description="Disordered" evidence="1">
    <location>
        <begin position="72"/>
        <end position="110"/>
    </location>
</feature>
<reference evidence="2" key="2">
    <citation type="submission" date="2011-03" db="EMBL/GenBank/DDBJ databases">
        <title>Comparative genomics and transcriptomics of Neospora caninum and Toxoplasma gondii.</title>
        <authorList>
            <person name="Reid A.J."/>
            <person name="Sohal A."/>
            <person name="Harris D."/>
            <person name="Quail M."/>
            <person name="Sanders M."/>
            <person name="Berriman M."/>
            <person name="Wastling J.M."/>
            <person name="Pain A."/>
        </authorList>
    </citation>
    <scope>NUCLEOTIDE SEQUENCE</scope>
    <source>
        <strain evidence="2">Liverpool</strain>
    </source>
</reference>
<evidence type="ECO:0000313" key="3">
    <source>
        <dbReference type="EMBL" id="CEL71061.1"/>
    </source>
</evidence>
<dbReference type="GeneID" id="13445522"/>
<feature type="compositionally biased region" description="Polar residues" evidence="1">
    <location>
        <begin position="1108"/>
        <end position="1121"/>
    </location>
</feature>
<feature type="compositionally biased region" description="Low complexity" evidence="1">
    <location>
        <begin position="402"/>
        <end position="415"/>
    </location>
</feature>
<reference evidence="3" key="4">
    <citation type="journal article" date="2015" name="PLoS ONE">
        <title>Comprehensive Evaluation of Toxoplasma gondii VEG and Neospora caninum LIV Genomes with Tachyzoite Stage Transcriptome and Proteome Defines Novel Transcript Features.</title>
        <authorList>
            <person name="Ramaprasad A."/>
            <person name="Mourier T."/>
            <person name="Naeem R."/>
            <person name="Malas T.B."/>
            <person name="Moussa E."/>
            <person name="Panigrahi A."/>
            <person name="Vermont S.J."/>
            <person name="Otto T.D."/>
            <person name="Wastling J."/>
            <person name="Pain A."/>
        </authorList>
    </citation>
    <scope>NUCLEOTIDE SEQUENCE</scope>
    <source>
        <strain evidence="3">Liverpool</strain>
    </source>
</reference>
<feature type="region of interest" description="Disordered" evidence="1">
    <location>
        <begin position="730"/>
        <end position="751"/>
    </location>
</feature>
<sequence>MRSVSEDRTTRSCPRVSHFVLFSAPPLSQLSSLGASLSSDFFASGKTTKTSTKPDSLLPYTLKELRCLCASTREGPGRGEQPRAGEPGEIKGEEAAFRGPSAETPGFSEARTFATDTCGFSPRDACAFRDTQRVSRKRHALTRFSAEQPNQPEQATEETQRRLRRRVPPETVSPPWWLGEKRLGRSDGGAMDAARAAPRDRGRERNRRTRRVSAAPLARPSTAPYTESGPTRQGEETLPGTGYESAVGEPGGGEARRVDGERRPTERTRETAFAGEESEAERADPRASSTQSETPEATEEDREKGGRTATGDWPSSRDAQATWRLQPCRLASSSPVLACTSSPSAEPASSPSFASPAVSSWLFNGNATRWDEQRAFRHTRNLSGNPVVFASPSDSDDERGSRPSQALSLSSLSPSERTAGASKSDGARLARAVSRPTAGPQPFEEFIQACCLPCCFPPRNPPPAAPQAASLSCCVCSSLVPSPPSASSRFPVSSPVASAGTRASPTSSLAPRGRKREPAGAQIEGKDRRTREEERASEACAETQAQPVGLTLLLRLIQFLTVKDFLNLSSVSVSLRRLLLSRTVSERCYFLFLLQDCLPSGFHSLHTCSTSRSSSTPHALSASSSAPQALSASSSAPQALSASSSLPASPSSSVSPGLPPLSPPFLALARASTAPLVFSYKGILQQRMRAQRAWLLPRPFLHEFFLSHPGPSLQDADAAADAGIEIQRSVSDEPSTPGRGKTCRSSARAWSASGRPLSPSVAETQLTAVAFSCSTPQSPCVPLVAATDSTNSCLLSKLGGSLQIPSSRSSFFHLLPALHSSDAPPSSGRPSDGGYSLAASWWTSSLEFLPSSPYLVAAQQHSGVCASLSDSLSAVHPCVSVYDLSSPLQHLASCTGEEGARHAQERAAREEEGYRTLPARKTVRLQAADRRNAKACACTSCWVVDTGLGDACGEATPPATGDSDASEETGRDGEKEGEQRARDHAVRSSCSHRMWALMSCGMAIALDLHRCEVVSRLSPGSPSSVSDSGAKARGCRVLPLSAASGVFTARGEEVAVVVESRGVFFCDSRLPNSLPFVLFSRAHAGREGGAAAQTLREDRPIAAACTGQARQNSLSDDTAVSRSGERLS</sequence>
<feature type="compositionally biased region" description="Polar residues" evidence="1">
    <location>
        <begin position="145"/>
        <end position="154"/>
    </location>
</feature>
<feature type="compositionally biased region" description="Basic and acidic residues" evidence="1">
    <location>
        <begin position="968"/>
        <end position="985"/>
    </location>
</feature>
<dbReference type="OMA" id="HEFFLSH"/>
<name>F0VRF1_NEOCL</name>
<gene>
    <name evidence="3" type="ORF">BN1204_067240</name>
    <name evidence="2" type="ORF">NCLIV_067240</name>
</gene>
<reference evidence="2" key="1">
    <citation type="submission" date="2011-02" db="EMBL/GenBank/DDBJ databases">
        <authorList>
            <person name="Aslett M."/>
        </authorList>
    </citation>
    <scope>NUCLEOTIDE SEQUENCE</scope>
    <source>
        <strain evidence="2">Liverpool</strain>
    </source>
</reference>
<organism evidence="2 4">
    <name type="scientific">Neospora caninum (strain Liverpool)</name>
    <dbReference type="NCBI Taxonomy" id="572307"/>
    <lineage>
        <taxon>Eukaryota</taxon>
        <taxon>Sar</taxon>
        <taxon>Alveolata</taxon>
        <taxon>Apicomplexa</taxon>
        <taxon>Conoidasida</taxon>
        <taxon>Coccidia</taxon>
        <taxon>Eucoccidiorida</taxon>
        <taxon>Eimeriorina</taxon>
        <taxon>Sarcocystidae</taxon>
        <taxon>Neospora</taxon>
    </lineage>
</organism>
<dbReference type="OrthoDB" id="10365195at2759"/>
<proteinExistence type="predicted"/>
<dbReference type="EMBL" id="FR823393">
    <property type="protein sequence ID" value="CBZ56299.1"/>
    <property type="molecule type" value="Genomic_DNA"/>
</dbReference>
<feature type="region of interest" description="Disordered" evidence="1">
    <location>
        <begin position="1106"/>
        <end position="1128"/>
    </location>
</feature>
<reference evidence="4" key="3">
    <citation type="journal article" date="2012" name="PLoS Pathog.">
        <title>Comparative genomics of the apicomplexan parasites Toxoplasma gondii and Neospora caninum: Coccidia differing in host range and transmission strategy.</title>
        <authorList>
            <person name="Reid A.J."/>
            <person name="Vermont S.J."/>
            <person name="Cotton J.A."/>
            <person name="Harris D."/>
            <person name="Hill-Cawthorne G.A."/>
            <person name="Konen-Waisman S."/>
            <person name="Latham S.M."/>
            <person name="Mourier T."/>
            <person name="Norton R."/>
            <person name="Quail M.A."/>
            <person name="Sanders M."/>
            <person name="Shanmugam D."/>
            <person name="Sohal A."/>
            <person name="Wasmuth J.D."/>
            <person name="Brunk B."/>
            <person name="Grigg M.E."/>
            <person name="Howard J.C."/>
            <person name="Parkinson J."/>
            <person name="Roos D.S."/>
            <person name="Trees A.J."/>
            <person name="Berriman M."/>
            <person name="Pain A."/>
            <person name="Wastling J.M."/>
        </authorList>
    </citation>
    <scope>NUCLEOTIDE SEQUENCE [LARGE SCALE GENOMIC DNA]</scope>
    <source>
        <strain evidence="4">Liverpool</strain>
    </source>
</reference>
<evidence type="ECO:0000313" key="4">
    <source>
        <dbReference type="Proteomes" id="UP000007494"/>
    </source>
</evidence>
<feature type="compositionally biased region" description="Basic and acidic residues" evidence="1">
    <location>
        <begin position="75"/>
        <end position="96"/>
    </location>
</feature>
<feature type="region of interest" description="Disordered" evidence="1">
    <location>
        <begin position="485"/>
        <end position="540"/>
    </location>
</feature>
<evidence type="ECO:0000313" key="2">
    <source>
        <dbReference type="EMBL" id="CBZ56299.1"/>
    </source>
</evidence>
<feature type="compositionally biased region" description="Low complexity" evidence="1">
    <location>
        <begin position="341"/>
        <end position="358"/>
    </location>
</feature>
<feature type="region of interest" description="Disordered" evidence="1">
    <location>
        <begin position="383"/>
        <end position="438"/>
    </location>
</feature>
<feature type="compositionally biased region" description="Basic and acidic residues" evidence="1">
    <location>
        <begin position="254"/>
        <end position="270"/>
    </location>
</feature>